<organism evidence="2 3">
    <name type="scientific">Linnemannia exigua</name>
    <dbReference type="NCBI Taxonomy" id="604196"/>
    <lineage>
        <taxon>Eukaryota</taxon>
        <taxon>Fungi</taxon>
        <taxon>Fungi incertae sedis</taxon>
        <taxon>Mucoromycota</taxon>
        <taxon>Mortierellomycotina</taxon>
        <taxon>Mortierellomycetes</taxon>
        <taxon>Mortierellales</taxon>
        <taxon>Mortierellaceae</taxon>
        <taxon>Linnemannia</taxon>
    </lineage>
</organism>
<feature type="region of interest" description="Disordered" evidence="1">
    <location>
        <begin position="406"/>
        <end position="444"/>
    </location>
</feature>
<gene>
    <name evidence="2" type="ORF">BGZ95_005315</name>
</gene>
<sequence>MSSSSSLSLAPVRSIRSIRTIRTPRTPWRHVSFSFPRGGSDQHTPLQTAPFWTNNLDQRCTRCLTTSRPLLTGKTPTTPLVTPKVSKYRVDCNSPKVIKRRKKAKDNDGQVLKAVPNIVRTKPVANPKKARKAAEAETREIMKKIREAEASAAAAADPSTAAPKLTRPTKVAPTPTPSSLKAEHSGVSKASATVVSSTSETIIAKEPTPIVSQSSLQSPPVPPLQIRLPPAQQPLQGTVDPIVSTLAGSIATQPAPISSGWSTRSPLQSYRLPPPELRDQQQPPNEGHPTLDVLPKMASSIERRPSQAPQRIKRSVYRTILDWSVHPTVQPTDFNTLPDLARITPTRVGYSVKSPVANVAATVSVTSTSYTTAEASSSDGNVVKKRFVSRRRIGFDDDEDDLDLKFNSKQRRPNVVRLERDEQPRSGPPTPLPLPPAPGNHPRQTTTQVLDAIVKHRLGQNNDTQGNPWSISGIRKQKFSPAGSEKDKSVLLRRPVFGLSDKVEKERKREEGVEEFKTESTTTTSKPFQSTLPFVSSSHTVHAENLVKVAAVMPQQSLLKSWREPRRWAPKDEIKPAQDLATGEYLFTPKAVLPALTTGLRKPFELLYTDSAKHPRTSQLVQECVNTAREMGVDV</sequence>
<protein>
    <submittedName>
        <fullName evidence="2">Uncharacterized protein</fullName>
    </submittedName>
</protein>
<dbReference type="AlphaFoldDB" id="A0AAD4D452"/>
<feature type="region of interest" description="Disordered" evidence="1">
    <location>
        <begin position="253"/>
        <end position="290"/>
    </location>
</feature>
<comment type="caution">
    <text evidence="2">The sequence shown here is derived from an EMBL/GenBank/DDBJ whole genome shotgun (WGS) entry which is preliminary data.</text>
</comment>
<reference evidence="2" key="1">
    <citation type="journal article" date="2020" name="Fungal Divers.">
        <title>Resolving the Mortierellaceae phylogeny through synthesis of multi-gene phylogenetics and phylogenomics.</title>
        <authorList>
            <person name="Vandepol N."/>
            <person name="Liber J."/>
            <person name="Desiro A."/>
            <person name="Na H."/>
            <person name="Kennedy M."/>
            <person name="Barry K."/>
            <person name="Grigoriev I.V."/>
            <person name="Miller A.N."/>
            <person name="O'Donnell K."/>
            <person name="Stajich J.E."/>
            <person name="Bonito G."/>
        </authorList>
    </citation>
    <scope>NUCLEOTIDE SEQUENCE</scope>
    <source>
        <strain evidence="2">NRRL 28262</strain>
    </source>
</reference>
<name>A0AAD4D452_9FUNG</name>
<keyword evidence="3" id="KW-1185">Reference proteome</keyword>
<evidence type="ECO:0000256" key="1">
    <source>
        <dbReference type="SAM" id="MobiDB-lite"/>
    </source>
</evidence>
<dbReference type="Proteomes" id="UP001194580">
    <property type="component" value="Unassembled WGS sequence"/>
</dbReference>
<feature type="compositionally biased region" description="Polar residues" evidence="1">
    <location>
        <begin position="253"/>
        <end position="268"/>
    </location>
</feature>
<evidence type="ECO:0000313" key="2">
    <source>
        <dbReference type="EMBL" id="KAG0257122.1"/>
    </source>
</evidence>
<proteinExistence type="predicted"/>
<feature type="non-terminal residue" evidence="2">
    <location>
        <position position="1"/>
    </location>
</feature>
<evidence type="ECO:0000313" key="3">
    <source>
        <dbReference type="Proteomes" id="UP001194580"/>
    </source>
</evidence>
<feature type="compositionally biased region" description="Low complexity" evidence="1">
    <location>
        <begin position="150"/>
        <end position="163"/>
    </location>
</feature>
<accession>A0AAD4D452</accession>
<feature type="region of interest" description="Disordered" evidence="1">
    <location>
        <begin position="148"/>
        <end position="192"/>
    </location>
</feature>
<dbReference type="EMBL" id="JAAAIL010002457">
    <property type="protein sequence ID" value="KAG0257122.1"/>
    <property type="molecule type" value="Genomic_DNA"/>
</dbReference>
<feature type="compositionally biased region" description="Pro residues" evidence="1">
    <location>
        <begin position="426"/>
        <end position="439"/>
    </location>
</feature>